<reference evidence="1" key="1">
    <citation type="journal article" date="2013" name="Genome Announc.">
        <title>Draft Genome Sequence of Agarivorans albus Strain MKT 106T, an Agarolytic Marine Bacterium.</title>
        <authorList>
            <person name="Yasuike M."/>
            <person name="Nakamura Y."/>
            <person name="Kai W."/>
            <person name="Fujiwara A."/>
            <person name="Fukui Y."/>
            <person name="Satomi M."/>
            <person name="Sano M."/>
        </authorList>
    </citation>
    <scope>NUCLEOTIDE SEQUENCE [LARGE SCALE GENOMIC DNA]</scope>
</reference>
<dbReference type="EMBL" id="BARX01000001">
    <property type="protein sequence ID" value="GAD00085.1"/>
    <property type="molecule type" value="Genomic_DNA"/>
</dbReference>
<organism evidence="1 2">
    <name type="scientific">Agarivorans albus MKT 106</name>
    <dbReference type="NCBI Taxonomy" id="1331007"/>
    <lineage>
        <taxon>Bacteria</taxon>
        <taxon>Pseudomonadati</taxon>
        <taxon>Pseudomonadota</taxon>
        <taxon>Gammaproteobacteria</taxon>
        <taxon>Alteromonadales</taxon>
        <taxon>Alteromonadaceae</taxon>
        <taxon>Agarivorans</taxon>
    </lineage>
</organism>
<proteinExistence type="predicted"/>
<dbReference type="AlphaFoldDB" id="R9PFC4"/>
<comment type="caution">
    <text evidence="1">The sequence shown here is derived from an EMBL/GenBank/DDBJ whole genome shotgun (WGS) entry which is preliminary data.</text>
</comment>
<evidence type="ECO:0000313" key="2">
    <source>
        <dbReference type="Proteomes" id="UP000014461"/>
    </source>
</evidence>
<gene>
    <name evidence="1" type="ORF">AALB_0165</name>
</gene>
<protein>
    <submittedName>
        <fullName evidence="1">Uncharacterized protein</fullName>
    </submittedName>
</protein>
<sequence length="42" mass="4824">MVVTVKVALLHGKRWNKPEYQSPINKSLLASSTQRWVTQSKI</sequence>
<dbReference type="Proteomes" id="UP000014461">
    <property type="component" value="Unassembled WGS sequence"/>
</dbReference>
<keyword evidence="2" id="KW-1185">Reference proteome</keyword>
<accession>R9PFC4</accession>
<name>R9PFC4_AGAAL</name>
<evidence type="ECO:0000313" key="1">
    <source>
        <dbReference type="EMBL" id="GAD00085.1"/>
    </source>
</evidence>